<dbReference type="Pfam" id="PF00313">
    <property type="entry name" value="CSD"/>
    <property type="match status" value="1"/>
</dbReference>
<sequence length="178" mass="19341">MRGRVKWFNDKKGFGFIEPLGEEGAKDLFVHRNQLRSEGDDVFASLDPGAIVAFNVGEADNGRPCAMNVRVLPAQEEEGEAKGEAEEEEADGASSSGESVEVDVEEELRCGVFSEKGPGKEVCEDFAVEKVKLPITVLGETASCFFFGVFDGHGGKHCAEYASEHLAKNVLARLRDRT</sequence>
<dbReference type="InterPro" id="IPR011129">
    <property type="entry name" value="CSD"/>
</dbReference>
<dbReference type="EMBL" id="CAUYUJ010006107">
    <property type="protein sequence ID" value="CAK0816118.1"/>
    <property type="molecule type" value="Genomic_DNA"/>
</dbReference>
<dbReference type="Proteomes" id="UP001189429">
    <property type="component" value="Unassembled WGS sequence"/>
</dbReference>
<dbReference type="PANTHER" id="PTHR46565:SF20">
    <property type="entry name" value="COLD SHOCK DOMAIN-CONTAINING PROTEIN 4"/>
    <property type="match status" value="1"/>
</dbReference>
<comment type="caution">
    <text evidence="3">The sequence shown here is derived from an EMBL/GenBank/DDBJ whole genome shotgun (WGS) entry which is preliminary data.</text>
</comment>
<feature type="region of interest" description="Disordered" evidence="1">
    <location>
        <begin position="73"/>
        <end position="102"/>
    </location>
</feature>
<dbReference type="InterPro" id="IPR012340">
    <property type="entry name" value="NA-bd_OB-fold"/>
</dbReference>
<feature type="non-terminal residue" evidence="3">
    <location>
        <position position="178"/>
    </location>
</feature>
<dbReference type="PRINTS" id="PR00050">
    <property type="entry name" value="COLDSHOCK"/>
</dbReference>
<dbReference type="SMART" id="SM00357">
    <property type="entry name" value="CSP"/>
    <property type="match status" value="1"/>
</dbReference>
<evidence type="ECO:0000259" key="2">
    <source>
        <dbReference type="PROSITE" id="PS51857"/>
    </source>
</evidence>
<dbReference type="InterPro" id="IPR036457">
    <property type="entry name" value="PPM-type-like_dom_sf"/>
</dbReference>
<evidence type="ECO:0000313" key="4">
    <source>
        <dbReference type="Proteomes" id="UP001189429"/>
    </source>
</evidence>
<name>A0ABN9RC26_9DINO</name>
<accession>A0ABN9RC26</accession>
<organism evidence="3 4">
    <name type="scientific">Prorocentrum cordatum</name>
    <dbReference type="NCBI Taxonomy" id="2364126"/>
    <lineage>
        <taxon>Eukaryota</taxon>
        <taxon>Sar</taxon>
        <taxon>Alveolata</taxon>
        <taxon>Dinophyceae</taxon>
        <taxon>Prorocentrales</taxon>
        <taxon>Prorocentraceae</taxon>
        <taxon>Prorocentrum</taxon>
    </lineage>
</organism>
<evidence type="ECO:0000313" key="3">
    <source>
        <dbReference type="EMBL" id="CAK0816118.1"/>
    </source>
</evidence>
<dbReference type="Gene3D" id="3.60.40.10">
    <property type="entry name" value="PPM-type phosphatase domain"/>
    <property type="match status" value="1"/>
</dbReference>
<evidence type="ECO:0000256" key="1">
    <source>
        <dbReference type="SAM" id="MobiDB-lite"/>
    </source>
</evidence>
<protein>
    <recommendedName>
        <fullName evidence="2">CSD domain-containing protein</fullName>
    </recommendedName>
</protein>
<dbReference type="Gene3D" id="2.40.50.140">
    <property type="entry name" value="Nucleic acid-binding proteins"/>
    <property type="match status" value="1"/>
</dbReference>
<dbReference type="InterPro" id="IPR002059">
    <property type="entry name" value="CSP_DNA-bd"/>
</dbReference>
<dbReference type="PROSITE" id="PS51857">
    <property type="entry name" value="CSD_2"/>
    <property type="match status" value="1"/>
</dbReference>
<dbReference type="SUPFAM" id="SSF81606">
    <property type="entry name" value="PP2C-like"/>
    <property type="match status" value="1"/>
</dbReference>
<dbReference type="InterPro" id="IPR000222">
    <property type="entry name" value="PP2C_BS"/>
</dbReference>
<dbReference type="SUPFAM" id="SSF50249">
    <property type="entry name" value="Nucleic acid-binding proteins"/>
    <property type="match status" value="1"/>
</dbReference>
<dbReference type="PANTHER" id="PTHR46565">
    <property type="entry name" value="COLD SHOCK DOMAIN PROTEIN 2"/>
    <property type="match status" value="1"/>
</dbReference>
<gene>
    <name evidence="3" type="ORF">PCOR1329_LOCUS19183</name>
</gene>
<feature type="domain" description="CSD" evidence="2">
    <location>
        <begin position="1"/>
        <end position="71"/>
    </location>
</feature>
<proteinExistence type="predicted"/>
<reference evidence="3" key="1">
    <citation type="submission" date="2023-10" db="EMBL/GenBank/DDBJ databases">
        <authorList>
            <person name="Chen Y."/>
            <person name="Shah S."/>
            <person name="Dougan E. K."/>
            <person name="Thang M."/>
            <person name="Chan C."/>
        </authorList>
    </citation>
    <scope>NUCLEOTIDE SEQUENCE [LARGE SCALE GENOMIC DNA]</scope>
</reference>
<feature type="compositionally biased region" description="Acidic residues" evidence="1">
    <location>
        <begin position="75"/>
        <end position="91"/>
    </location>
</feature>
<keyword evidence="4" id="KW-1185">Reference proteome</keyword>
<dbReference type="PROSITE" id="PS01032">
    <property type="entry name" value="PPM_1"/>
    <property type="match status" value="1"/>
</dbReference>
<dbReference type="CDD" id="cd04458">
    <property type="entry name" value="CSP_CDS"/>
    <property type="match status" value="1"/>
</dbReference>